<accession>A0AAJ0U1E4</accession>
<organism evidence="1 2">
    <name type="scientific">Halochromatium glycolicum</name>
    <dbReference type="NCBI Taxonomy" id="85075"/>
    <lineage>
        <taxon>Bacteria</taxon>
        <taxon>Pseudomonadati</taxon>
        <taxon>Pseudomonadota</taxon>
        <taxon>Gammaproteobacteria</taxon>
        <taxon>Chromatiales</taxon>
        <taxon>Chromatiaceae</taxon>
        <taxon>Halochromatium</taxon>
    </lineage>
</organism>
<reference evidence="1" key="1">
    <citation type="submission" date="2017-08" db="EMBL/GenBank/DDBJ databases">
        <authorList>
            <person name="Imhoff J.F."/>
            <person name="Rahn T."/>
            <person name="Kuenzel S."/>
            <person name="Neulinger S.C."/>
        </authorList>
    </citation>
    <scope>NUCLEOTIDE SEQUENCE</scope>
    <source>
        <strain evidence="1">DSM 11080</strain>
    </source>
</reference>
<comment type="caution">
    <text evidence="1">The sequence shown here is derived from an EMBL/GenBank/DDBJ whole genome shotgun (WGS) entry which is preliminary data.</text>
</comment>
<gene>
    <name evidence="1" type="ORF">CKO40_00535</name>
</gene>
<dbReference type="Proteomes" id="UP001296776">
    <property type="component" value="Unassembled WGS sequence"/>
</dbReference>
<dbReference type="EMBL" id="NRSJ01000001">
    <property type="protein sequence ID" value="MBK1703077.1"/>
    <property type="molecule type" value="Genomic_DNA"/>
</dbReference>
<proteinExistence type="predicted"/>
<evidence type="ECO:0000313" key="2">
    <source>
        <dbReference type="Proteomes" id="UP001296776"/>
    </source>
</evidence>
<keyword evidence="2" id="KW-1185">Reference proteome</keyword>
<reference evidence="1" key="2">
    <citation type="journal article" date="2020" name="Microorganisms">
        <title>Osmotic Adaptation and Compatible Solute Biosynthesis of Phototrophic Bacteria as Revealed from Genome Analyses.</title>
        <authorList>
            <person name="Imhoff J.F."/>
            <person name="Rahn T."/>
            <person name="Kunzel S."/>
            <person name="Keller A."/>
            <person name="Neulinger S.C."/>
        </authorList>
    </citation>
    <scope>NUCLEOTIDE SEQUENCE</scope>
    <source>
        <strain evidence="1">DSM 11080</strain>
    </source>
</reference>
<dbReference type="AlphaFoldDB" id="A0AAJ0U1E4"/>
<protein>
    <submittedName>
        <fullName evidence="1">Uncharacterized protein</fullName>
    </submittedName>
</protein>
<name>A0AAJ0U1E4_9GAMM</name>
<sequence>MSDPDHRTIADIQAIAPGGSFERLRPPNGARVQRSFPRFVERSNPFIRHIVLRTRASSHTMTRCR</sequence>
<evidence type="ECO:0000313" key="1">
    <source>
        <dbReference type="EMBL" id="MBK1703077.1"/>
    </source>
</evidence>